<protein>
    <recommendedName>
        <fullName evidence="2">Ribosome-binding factor A</fullName>
    </recommendedName>
</protein>
<dbReference type="PROSITE" id="PS01319">
    <property type="entry name" value="RBFA"/>
    <property type="match status" value="1"/>
</dbReference>
<organism evidence="3 4">
    <name type="scientific">Candidatus Vesicomyosocius endoextente</name>
    <dbReference type="NCBI Taxonomy" id="2738853"/>
    <lineage>
        <taxon>Bacteria</taxon>
        <taxon>Pseudomonadati</taxon>
        <taxon>Pseudomonadota</taxon>
        <taxon>Gammaproteobacteria</taxon>
        <taxon>Candidatus Pseudothioglobaceae</taxon>
        <taxon>Candidatus Vesicomyidisocius</taxon>
    </lineage>
</organism>
<name>A0A853G2Q6_9GAMM</name>
<comment type="subcellular location">
    <subcellularLocation>
        <location evidence="2">Cytoplasm</location>
    </subcellularLocation>
</comment>
<dbReference type="SUPFAM" id="SSF89919">
    <property type="entry name" value="Ribosome-binding factor A, RbfA"/>
    <property type="match status" value="1"/>
</dbReference>
<comment type="caution">
    <text evidence="3">The sequence shown here is derived from an EMBL/GenBank/DDBJ whole genome shotgun (WGS) entry which is preliminary data.</text>
</comment>
<dbReference type="InterPro" id="IPR015946">
    <property type="entry name" value="KH_dom-like_a/b"/>
</dbReference>
<dbReference type="GO" id="GO:0030490">
    <property type="term" value="P:maturation of SSU-rRNA"/>
    <property type="evidence" value="ECO:0007669"/>
    <property type="project" value="UniProtKB-UniRule"/>
</dbReference>
<dbReference type="Proteomes" id="UP000525329">
    <property type="component" value="Unassembled WGS sequence"/>
</dbReference>
<comment type="similarity">
    <text evidence="2">Belongs to the RbfA family.</text>
</comment>
<dbReference type="PANTHER" id="PTHR33515:SF1">
    <property type="entry name" value="RIBOSOME-BINDING FACTOR A, CHLOROPLASTIC-RELATED"/>
    <property type="match status" value="1"/>
</dbReference>
<dbReference type="Gene3D" id="3.30.300.20">
    <property type="match status" value="1"/>
</dbReference>
<dbReference type="Pfam" id="PF02033">
    <property type="entry name" value="RBFA"/>
    <property type="match status" value="1"/>
</dbReference>
<reference evidence="3 4" key="1">
    <citation type="submission" date="2020-05" db="EMBL/GenBank/DDBJ databases">
        <title>Horizontal transmission and recombination maintain forever young bacterial symbiont genomes.</title>
        <authorList>
            <person name="Russell S.L."/>
            <person name="Pepper-Tunick E."/>
            <person name="Svedberg J."/>
            <person name="Byrne A."/>
            <person name="Ruelas Castillo J."/>
            <person name="Vollmers C."/>
            <person name="Beinart R.A."/>
            <person name="Corbett-Detig R."/>
        </authorList>
    </citation>
    <scope>NUCLEOTIDE SEQUENCE [LARGE SCALE GENOMIC DNA]</scope>
    <source>
        <strain evidence="3">Monterey_2004</strain>
    </source>
</reference>
<comment type="function">
    <text evidence="2">One of several proteins that assist in the late maturation steps of the functional core of the 30S ribosomal subunit. Associates with free 30S ribosomal subunits (but not with 30S subunits that are part of 70S ribosomes or polysomes). Required for efficient processing of 16S rRNA. May interact with the 5'-terminal helix region of 16S rRNA.</text>
</comment>
<keyword evidence="1 2" id="KW-0690">Ribosome biogenesis</keyword>
<dbReference type="GO" id="GO:0005829">
    <property type="term" value="C:cytosol"/>
    <property type="evidence" value="ECO:0007669"/>
    <property type="project" value="TreeGrafter"/>
</dbReference>
<gene>
    <name evidence="2 3" type="primary">rbfA</name>
    <name evidence="3" type="ORF">H0A74_03520</name>
</gene>
<proteinExistence type="inferred from homology"/>
<dbReference type="GO" id="GO:0043024">
    <property type="term" value="F:ribosomal small subunit binding"/>
    <property type="evidence" value="ECO:0007669"/>
    <property type="project" value="TreeGrafter"/>
</dbReference>
<dbReference type="NCBIfam" id="TIGR00082">
    <property type="entry name" value="rbfA"/>
    <property type="match status" value="1"/>
</dbReference>
<keyword evidence="2" id="KW-0963">Cytoplasm</keyword>
<evidence type="ECO:0000313" key="3">
    <source>
        <dbReference type="EMBL" id="NYT52624.1"/>
    </source>
</evidence>
<sequence>MLEQTSYRVERINELIRRELTLLLRTSIKDPRLRDVIITDVLISRDLSSAKVFYTVIKEDKKMIESLLDKANGFFRIHLSKTIDLRHTPVLRFIFDSAPNTGARIEQLLSKL</sequence>
<accession>A0A853G2Q6</accession>
<evidence type="ECO:0000256" key="2">
    <source>
        <dbReference type="HAMAP-Rule" id="MF_00003"/>
    </source>
</evidence>
<dbReference type="InterPro" id="IPR023799">
    <property type="entry name" value="RbfA_dom_sf"/>
</dbReference>
<dbReference type="InterPro" id="IPR000238">
    <property type="entry name" value="RbfA"/>
</dbReference>
<dbReference type="AlphaFoldDB" id="A0A853G2Q6"/>
<evidence type="ECO:0000313" key="4">
    <source>
        <dbReference type="Proteomes" id="UP000525329"/>
    </source>
</evidence>
<dbReference type="InterPro" id="IPR020053">
    <property type="entry name" value="Ribosome-bd_factorA_CS"/>
</dbReference>
<dbReference type="HAMAP" id="MF_00003">
    <property type="entry name" value="RbfA"/>
    <property type="match status" value="1"/>
</dbReference>
<comment type="subunit">
    <text evidence="2">Monomer. Binds 30S ribosomal subunits, but not 50S ribosomal subunits or 70S ribosomes.</text>
</comment>
<dbReference type="PANTHER" id="PTHR33515">
    <property type="entry name" value="RIBOSOME-BINDING FACTOR A, CHLOROPLASTIC-RELATED"/>
    <property type="match status" value="1"/>
</dbReference>
<evidence type="ECO:0000256" key="1">
    <source>
        <dbReference type="ARBA" id="ARBA00022517"/>
    </source>
</evidence>
<dbReference type="EMBL" id="JACCHU010000002">
    <property type="protein sequence ID" value="NYT52624.1"/>
    <property type="molecule type" value="Genomic_DNA"/>
</dbReference>